<feature type="transmembrane region" description="Helical" evidence="1">
    <location>
        <begin position="45"/>
        <end position="66"/>
    </location>
</feature>
<dbReference type="OrthoDB" id="1452283at2"/>
<name>A0A265UQN0_9FLAO</name>
<evidence type="ECO:0000256" key="1">
    <source>
        <dbReference type="SAM" id="Phobius"/>
    </source>
</evidence>
<organism evidence="2 3">
    <name type="scientific">Winogradskyella aurantia</name>
    <dbReference type="NCBI Taxonomy" id="1915063"/>
    <lineage>
        <taxon>Bacteria</taxon>
        <taxon>Pseudomonadati</taxon>
        <taxon>Bacteroidota</taxon>
        <taxon>Flavobacteriia</taxon>
        <taxon>Flavobacteriales</taxon>
        <taxon>Flavobacteriaceae</taxon>
        <taxon>Winogradskyella</taxon>
    </lineage>
</organism>
<sequence>MFKQRKHKRFNYKPRFQDSEDYKSNTDFEARWNEAKGSVKRRGSIFTSLPALIVILLALFILMYILDGYIK</sequence>
<comment type="caution">
    <text evidence="2">The sequence shown here is derived from an EMBL/GenBank/DDBJ whole genome shotgun (WGS) entry which is preliminary data.</text>
</comment>
<gene>
    <name evidence="2" type="ORF">CA834_11730</name>
</gene>
<keyword evidence="1" id="KW-0472">Membrane</keyword>
<proteinExistence type="predicted"/>
<keyword evidence="1" id="KW-0812">Transmembrane</keyword>
<dbReference type="EMBL" id="NGJN01000006">
    <property type="protein sequence ID" value="OZV67613.1"/>
    <property type="molecule type" value="Genomic_DNA"/>
</dbReference>
<keyword evidence="1" id="KW-1133">Transmembrane helix</keyword>
<evidence type="ECO:0000313" key="2">
    <source>
        <dbReference type="EMBL" id="OZV67613.1"/>
    </source>
</evidence>
<dbReference type="Proteomes" id="UP000216840">
    <property type="component" value="Unassembled WGS sequence"/>
</dbReference>
<keyword evidence="3" id="KW-1185">Reference proteome</keyword>
<dbReference type="RefSeq" id="WP_094968908.1">
    <property type="nucleotide sequence ID" value="NZ_NGJN01000006.1"/>
</dbReference>
<evidence type="ECO:0008006" key="4">
    <source>
        <dbReference type="Google" id="ProtNLM"/>
    </source>
</evidence>
<protein>
    <recommendedName>
        <fullName evidence="4">Riboflavin synthase subunit beta</fullName>
    </recommendedName>
</protein>
<reference evidence="2 3" key="1">
    <citation type="submission" date="2017-05" db="EMBL/GenBank/DDBJ databases">
        <title>The draft genome sequence of Idiomarina salinarum WNB302.</title>
        <authorList>
            <person name="Sun Y."/>
            <person name="Chen B."/>
            <person name="Du Z."/>
        </authorList>
    </citation>
    <scope>NUCLEOTIDE SEQUENCE [LARGE SCALE GENOMIC DNA]</scope>
    <source>
        <strain evidence="2 3">WNB302</strain>
    </source>
</reference>
<accession>A0A265UQN0</accession>
<evidence type="ECO:0000313" key="3">
    <source>
        <dbReference type="Proteomes" id="UP000216840"/>
    </source>
</evidence>
<dbReference type="AlphaFoldDB" id="A0A265UQN0"/>